<organism evidence="2 3">
    <name type="scientific">Elysia crispata</name>
    <name type="common">lettuce slug</name>
    <dbReference type="NCBI Taxonomy" id="231223"/>
    <lineage>
        <taxon>Eukaryota</taxon>
        <taxon>Metazoa</taxon>
        <taxon>Spiralia</taxon>
        <taxon>Lophotrochozoa</taxon>
        <taxon>Mollusca</taxon>
        <taxon>Gastropoda</taxon>
        <taxon>Heterobranchia</taxon>
        <taxon>Euthyneura</taxon>
        <taxon>Panpulmonata</taxon>
        <taxon>Sacoglossa</taxon>
        <taxon>Placobranchoidea</taxon>
        <taxon>Plakobranchidae</taxon>
        <taxon>Elysia</taxon>
    </lineage>
</organism>
<dbReference type="AlphaFoldDB" id="A0AAE0ZUV3"/>
<sequence length="398" mass="44011">MGAKGAFSPRRSTEGAEMEGVRLPEEQAARQRAGGATSHTNLAARQRVGGATSHANLAARRQVGGATSHTNLASRQRAGGVTSHTNLAAKQRAGGATSHTIRAARQQVSMVVKNGRHDVEGPARAQQDSGKLGTRSYAEALINGKPKENGGKTQNTVQSHDRQVEKVESKVEYRCSIKWCGQVVGDRLKGHMYRFHLPACFDPRRTVQYDRDIVKDRSWAVKELTKLAGFKDVWEAVGEVNKQGTLLKGSFSPAQVIAITELALHKGWRVPNRFKLTPVNCPAVLLHWEVAAVLLSTMSRDAVQMFMHIKRNRDTSLRTRSRKGEERVQKGHKKAERPVERSTVPHTDKGAQDNKIMDYQESAKMEGKNVAKERDIRVTKESASAMEVDRVQQKCMGK</sequence>
<comment type="caution">
    <text evidence="2">The sequence shown here is derived from an EMBL/GenBank/DDBJ whole genome shotgun (WGS) entry which is preliminary data.</text>
</comment>
<evidence type="ECO:0000313" key="3">
    <source>
        <dbReference type="Proteomes" id="UP001283361"/>
    </source>
</evidence>
<keyword evidence="3" id="KW-1185">Reference proteome</keyword>
<dbReference type="Proteomes" id="UP001283361">
    <property type="component" value="Unassembled WGS sequence"/>
</dbReference>
<proteinExistence type="predicted"/>
<feature type="region of interest" description="Disordered" evidence="1">
    <location>
        <begin position="315"/>
        <end position="355"/>
    </location>
</feature>
<reference evidence="2" key="1">
    <citation type="journal article" date="2023" name="G3 (Bethesda)">
        <title>A reference genome for the long-term kleptoplast-retaining sea slug Elysia crispata morphotype clarki.</title>
        <authorList>
            <person name="Eastman K.E."/>
            <person name="Pendleton A.L."/>
            <person name="Shaikh M.A."/>
            <person name="Suttiyut T."/>
            <person name="Ogas R."/>
            <person name="Tomko P."/>
            <person name="Gavelis G."/>
            <person name="Widhalm J.R."/>
            <person name="Wisecaver J.H."/>
        </authorList>
    </citation>
    <scope>NUCLEOTIDE SEQUENCE</scope>
    <source>
        <strain evidence="2">ECLA1</strain>
    </source>
</reference>
<feature type="region of interest" description="Disordered" evidence="1">
    <location>
        <begin position="63"/>
        <end position="83"/>
    </location>
</feature>
<accession>A0AAE0ZUV3</accession>
<feature type="region of interest" description="Disordered" evidence="1">
    <location>
        <begin position="1"/>
        <end position="44"/>
    </location>
</feature>
<dbReference type="EMBL" id="JAWDGP010003344">
    <property type="protein sequence ID" value="KAK3775316.1"/>
    <property type="molecule type" value="Genomic_DNA"/>
</dbReference>
<feature type="compositionally biased region" description="Basic and acidic residues" evidence="1">
    <location>
        <begin position="315"/>
        <end position="329"/>
    </location>
</feature>
<feature type="compositionally biased region" description="Basic and acidic residues" evidence="1">
    <location>
        <begin position="346"/>
        <end position="355"/>
    </location>
</feature>
<protein>
    <submittedName>
        <fullName evidence="2">Uncharacterized protein</fullName>
    </submittedName>
</protein>
<feature type="region of interest" description="Disordered" evidence="1">
    <location>
        <begin position="143"/>
        <end position="163"/>
    </location>
</feature>
<gene>
    <name evidence="2" type="ORF">RRG08_030985</name>
</gene>
<evidence type="ECO:0000256" key="1">
    <source>
        <dbReference type="SAM" id="MobiDB-lite"/>
    </source>
</evidence>
<name>A0AAE0ZUV3_9GAST</name>
<feature type="compositionally biased region" description="Basic and acidic residues" evidence="1">
    <location>
        <begin position="11"/>
        <end position="29"/>
    </location>
</feature>
<evidence type="ECO:0000313" key="2">
    <source>
        <dbReference type="EMBL" id="KAK3775316.1"/>
    </source>
</evidence>
<feature type="compositionally biased region" description="Polar residues" evidence="1">
    <location>
        <begin position="65"/>
        <end position="74"/>
    </location>
</feature>